<dbReference type="InterPro" id="IPR004380">
    <property type="entry name" value="Asp_race"/>
</dbReference>
<comment type="caution">
    <text evidence="3">The sequence shown here is derived from an EMBL/GenBank/DDBJ whole genome shotgun (WGS) entry which is preliminary data.</text>
</comment>
<evidence type="ECO:0000256" key="1">
    <source>
        <dbReference type="ARBA" id="ARBA00007847"/>
    </source>
</evidence>
<dbReference type="PROSITE" id="PS00924">
    <property type="entry name" value="ASP_GLU_RACEMASE_2"/>
    <property type="match status" value="1"/>
</dbReference>
<dbReference type="Pfam" id="PF01177">
    <property type="entry name" value="Asp_Glu_race"/>
    <property type="match status" value="1"/>
</dbReference>
<sequence>MQTIGLIGGITPQSTIMYYEVLNNLASKYFGENHSCKVIINSVDFAEISKLQKEDRWDLLNDIMANAAKSLEAAGAKSILICANTMHLTIEAVRKSVSIPVIHIADATSEKIKEKNLKTVALLGTKYTMENDFFTKILESHGIKAMVPNLEDRNIIHNIIYKELAKGVFIDASKLVYLQIIEKLIDDGAEGVILGCTEIPLLIKQEDVSVPVFDTTTIHATKVFNEAINL</sequence>
<keyword evidence="2" id="KW-0413">Isomerase</keyword>
<dbReference type="EMBL" id="JAKKDV010000002">
    <property type="protein sequence ID" value="MCF7560052.1"/>
    <property type="molecule type" value="Genomic_DNA"/>
</dbReference>
<dbReference type="Proteomes" id="UP001200022">
    <property type="component" value="Unassembled WGS sequence"/>
</dbReference>
<dbReference type="PANTHER" id="PTHR21198">
    <property type="entry name" value="GLUTAMATE RACEMASE"/>
    <property type="match status" value="1"/>
</dbReference>
<dbReference type="InterPro" id="IPR015942">
    <property type="entry name" value="Asp/Glu/hydantoin_racemase"/>
</dbReference>
<protein>
    <submittedName>
        <fullName evidence="3">Aspartate/glutamate racemase family protein</fullName>
    </submittedName>
</protein>
<accession>A0ABS9IH22</accession>
<dbReference type="RefSeq" id="WP_237230737.1">
    <property type="nucleotide sequence ID" value="NZ_JAKKDV010000002.1"/>
</dbReference>
<evidence type="ECO:0000256" key="2">
    <source>
        <dbReference type="ARBA" id="ARBA00023235"/>
    </source>
</evidence>
<proteinExistence type="inferred from homology"/>
<dbReference type="Gene3D" id="3.40.50.1860">
    <property type="match status" value="2"/>
</dbReference>
<evidence type="ECO:0000313" key="3">
    <source>
        <dbReference type="EMBL" id="MCF7560052.1"/>
    </source>
</evidence>
<gene>
    <name evidence="3" type="ORF">L3X39_05330</name>
</gene>
<dbReference type="SUPFAM" id="SSF53681">
    <property type="entry name" value="Aspartate/glutamate racemase"/>
    <property type="match status" value="2"/>
</dbReference>
<dbReference type="NCBIfam" id="TIGR00035">
    <property type="entry name" value="asp_race"/>
    <property type="match status" value="1"/>
</dbReference>
<dbReference type="InterPro" id="IPR018187">
    <property type="entry name" value="Asp/Glu_racemase_AS_1"/>
</dbReference>
<dbReference type="InterPro" id="IPR001920">
    <property type="entry name" value="Asp/Glu_race"/>
</dbReference>
<dbReference type="PANTHER" id="PTHR21198:SF7">
    <property type="entry name" value="ASPARTATE-GLUTAMATE RACEMASE FAMILY"/>
    <property type="match status" value="1"/>
</dbReference>
<name>A0ABS9IH22_9FLAO</name>
<reference evidence="3 4" key="1">
    <citation type="submission" date="2022-01" db="EMBL/GenBank/DDBJ databases">
        <title>Draft genome sequence of Sabulilitoribacter multivorans KCTC 32326.</title>
        <authorList>
            <person name="Oh J.-S."/>
        </authorList>
    </citation>
    <scope>NUCLEOTIDE SEQUENCE [LARGE SCALE GENOMIC DNA]</scope>
    <source>
        <strain evidence="3 4">M-M16</strain>
    </source>
</reference>
<keyword evidence="4" id="KW-1185">Reference proteome</keyword>
<dbReference type="InterPro" id="IPR033134">
    <property type="entry name" value="Asp/Glu_racemase_AS_2"/>
</dbReference>
<evidence type="ECO:0000313" key="4">
    <source>
        <dbReference type="Proteomes" id="UP001200022"/>
    </source>
</evidence>
<comment type="similarity">
    <text evidence="1">Belongs to the aspartate/glutamate racemases family.</text>
</comment>
<organism evidence="3 4">
    <name type="scientific">Flaviramulus multivorans</name>
    <dbReference type="NCBI Taxonomy" id="1304750"/>
    <lineage>
        <taxon>Bacteria</taxon>
        <taxon>Pseudomonadati</taxon>
        <taxon>Bacteroidota</taxon>
        <taxon>Flavobacteriia</taxon>
        <taxon>Flavobacteriales</taxon>
        <taxon>Flavobacteriaceae</taxon>
        <taxon>Flaviramulus</taxon>
    </lineage>
</organism>
<dbReference type="PROSITE" id="PS00923">
    <property type="entry name" value="ASP_GLU_RACEMASE_1"/>
    <property type="match status" value="1"/>
</dbReference>